<reference evidence="1 2" key="1">
    <citation type="submission" date="2019-06" db="EMBL/GenBank/DDBJ databases">
        <title>Spirosoma utsteinense sp. nov. isolated from Antarctic ice-free soils.</title>
        <authorList>
            <person name="Tahon G."/>
        </authorList>
    </citation>
    <scope>NUCLEOTIDE SEQUENCE [LARGE SCALE GENOMIC DNA]</scope>
    <source>
        <strain evidence="1 2">LMG 31447</strain>
    </source>
</reference>
<dbReference type="PROSITE" id="PS51257">
    <property type="entry name" value="PROKAR_LIPOPROTEIN"/>
    <property type="match status" value="1"/>
</dbReference>
<dbReference type="EMBL" id="VFIA01000014">
    <property type="protein sequence ID" value="MBC3792182.1"/>
    <property type="molecule type" value="Genomic_DNA"/>
</dbReference>
<evidence type="ECO:0000313" key="1">
    <source>
        <dbReference type="EMBL" id="MBC3792182.1"/>
    </source>
</evidence>
<organism evidence="1 2">
    <name type="scientific">Spirosoma utsteinense</name>
    <dbReference type="NCBI Taxonomy" id="2585773"/>
    <lineage>
        <taxon>Bacteria</taxon>
        <taxon>Pseudomonadati</taxon>
        <taxon>Bacteroidota</taxon>
        <taxon>Cytophagia</taxon>
        <taxon>Cytophagales</taxon>
        <taxon>Cytophagaceae</taxon>
        <taxon>Spirosoma</taxon>
    </lineage>
</organism>
<proteinExistence type="predicted"/>
<name>A0ABR6W6S5_9BACT</name>
<protein>
    <submittedName>
        <fullName evidence="1">Uncharacterized protein</fullName>
    </submittedName>
</protein>
<gene>
    <name evidence="1" type="ORF">FH603_2692</name>
</gene>
<sequence>MAAKSSSTLLFVLWVSLLSCNPKDPLPLDTWSQGCIQLAPDSQGFRLSGMCCEYIILPQMKLDRHQQFSVKAEYFTFTGAGFAGQPIIVNGKLSGDGQTLTISYPTGTAVTTHELRPGAATMYCFCGCD</sequence>
<accession>A0ABR6W6S5</accession>
<comment type="caution">
    <text evidence="1">The sequence shown here is derived from an EMBL/GenBank/DDBJ whole genome shotgun (WGS) entry which is preliminary data.</text>
</comment>
<evidence type="ECO:0000313" key="2">
    <source>
        <dbReference type="Proteomes" id="UP000700732"/>
    </source>
</evidence>
<keyword evidence="2" id="KW-1185">Reference proteome</keyword>
<dbReference type="Proteomes" id="UP000700732">
    <property type="component" value="Unassembled WGS sequence"/>
</dbReference>